<dbReference type="PANTHER" id="PTHR46007">
    <property type="entry name" value="MEDIATOR OF RNA POLYMERASE II TRANSCRIPTION SUBUNIT 12"/>
    <property type="match status" value="1"/>
</dbReference>
<protein>
    <recommendedName>
        <fullName evidence="4">Protein kinase domain-containing protein</fullName>
    </recommendedName>
</protein>
<feature type="region of interest" description="Disordered" evidence="3">
    <location>
        <begin position="1220"/>
        <end position="1267"/>
    </location>
</feature>
<feature type="compositionally biased region" description="Low complexity" evidence="3">
    <location>
        <begin position="1421"/>
        <end position="1461"/>
    </location>
</feature>
<dbReference type="FunFam" id="3.30.200.20:FF:000042">
    <property type="entry name" value="Aurora kinase A"/>
    <property type="match status" value="1"/>
</dbReference>
<feature type="compositionally biased region" description="Low complexity" evidence="3">
    <location>
        <begin position="589"/>
        <end position="641"/>
    </location>
</feature>
<feature type="region of interest" description="Disordered" evidence="3">
    <location>
        <begin position="1077"/>
        <end position="1127"/>
    </location>
</feature>
<feature type="compositionally biased region" description="Pro residues" evidence="3">
    <location>
        <begin position="881"/>
        <end position="890"/>
    </location>
</feature>
<feature type="region of interest" description="Disordered" evidence="3">
    <location>
        <begin position="512"/>
        <end position="560"/>
    </location>
</feature>
<feature type="compositionally biased region" description="Low complexity" evidence="3">
    <location>
        <begin position="676"/>
        <end position="699"/>
    </location>
</feature>
<dbReference type="Gene3D" id="1.10.510.10">
    <property type="entry name" value="Transferase(Phosphotransferase) domain 1"/>
    <property type="match status" value="1"/>
</dbReference>
<feature type="region of interest" description="Disordered" evidence="3">
    <location>
        <begin position="1399"/>
        <end position="1464"/>
    </location>
</feature>
<feature type="compositionally biased region" description="Polar residues" evidence="3">
    <location>
        <begin position="1089"/>
        <end position="1098"/>
    </location>
</feature>
<feature type="compositionally biased region" description="Low complexity" evidence="3">
    <location>
        <begin position="1180"/>
        <end position="1193"/>
    </location>
</feature>
<dbReference type="PANTHER" id="PTHR46007:SF8">
    <property type="entry name" value="C2H2-TYPE DOMAIN-CONTAINING PROTEIN"/>
    <property type="match status" value="1"/>
</dbReference>
<feature type="compositionally biased region" description="Low complexity" evidence="3">
    <location>
        <begin position="1719"/>
        <end position="1738"/>
    </location>
</feature>
<feature type="region of interest" description="Disordered" evidence="3">
    <location>
        <begin position="1860"/>
        <end position="1893"/>
    </location>
</feature>
<feature type="region of interest" description="Disordered" evidence="3">
    <location>
        <begin position="1159"/>
        <end position="1195"/>
    </location>
</feature>
<dbReference type="SUPFAM" id="SSF56112">
    <property type="entry name" value="Protein kinase-like (PK-like)"/>
    <property type="match status" value="1"/>
</dbReference>
<gene>
    <name evidence="5" type="ORF">BQ4739_LOCUS9188</name>
</gene>
<feature type="compositionally biased region" description="Low complexity" evidence="3">
    <location>
        <begin position="1864"/>
        <end position="1875"/>
    </location>
</feature>
<keyword evidence="2" id="KW-0067">ATP-binding</keyword>
<reference evidence="5 6" key="1">
    <citation type="submission" date="2016-10" db="EMBL/GenBank/DDBJ databases">
        <authorList>
            <person name="Cai Z."/>
        </authorList>
    </citation>
    <scope>NUCLEOTIDE SEQUENCE [LARGE SCALE GENOMIC DNA]</scope>
</reference>
<feature type="compositionally biased region" description="Low complexity" evidence="3">
    <location>
        <begin position="813"/>
        <end position="840"/>
    </location>
</feature>
<dbReference type="InterPro" id="IPR051647">
    <property type="entry name" value="Mediator_comp_sub12"/>
</dbReference>
<feature type="compositionally biased region" description="Low complexity" evidence="3">
    <location>
        <begin position="543"/>
        <end position="558"/>
    </location>
</feature>
<dbReference type="STRING" id="3088.A0A383VVR1"/>
<feature type="compositionally biased region" description="Low complexity" evidence="3">
    <location>
        <begin position="405"/>
        <end position="417"/>
    </location>
</feature>
<feature type="region of interest" description="Disordered" evidence="3">
    <location>
        <begin position="405"/>
        <end position="431"/>
    </location>
</feature>
<keyword evidence="6" id="KW-1185">Reference proteome</keyword>
<feature type="region of interest" description="Disordered" evidence="3">
    <location>
        <begin position="574"/>
        <end position="714"/>
    </location>
</feature>
<evidence type="ECO:0000313" key="6">
    <source>
        <dbReference type="Proteomes" id="UP000256970"/>
    </source>
</evidence>
<dbReference type="InterPro" id="IPR000719">
    <property type="entry name" value="Prot_kinase_dom"/>
</dbReference>
<dbReference type="Pfam" id="PF00069">
    <property type="entry name" value="Pkinase"/>
    <property type="match status" value="1"/>
</dbReference>
<evidence type="ECO:0000259" key="4">
    <source>
        <dbReference type="PROSITE" id="PS50011"/>
    </source>
</evidence>
<evidence type="ECO:0000256" key="1">
    <source>
        <dbReference type="ARBA" id="ARBA00022741"/>
    </source>
</evidence>
<feature type="region of interest" description="Disordered" evidence="3">
    <location>
        <begin position="812"/>
        <end position="892"/>
    </location>
</feature>
<dbReference type="Proteomes" id="UP000256970">
    <property type="component" value="Unassembled WGS sequence"/>
</dbReference>
<feature type="region of interest" description="Disordered" evidence="3">
    <location>
        <begin position="1681"/>
        <end position="1751"/>
    </location>
</feature>
<proteinExistence type="predicted"/>
<feature type="compositionally biased region" description="Low complexity" evidence="3">
    <location>
        <begin position="1077"/>
        <end position="1086"/>
    </location>
</feature>
<dbReference type="PROSITE" id="PS50011">
    <property type="entry name" value="PROTEIN_KINASE_DOM"/>
    <property type="match status" value="1"/>
</dbReference>
<name>A0A383VVR1_TETOB</name>
<organism evidence="5 6">
    <name type="scientific">Tetradesmus obliquus</name>
    <name type="common">Green alga</name>
    <name type="synonym">Acutodesmus obliquus</name>
    <dbReference type="NCBI Taxonomy" id="3088"/>
    <lineage>
        <taxon>Eukaryota</taxon>
        <taxon>Viridiplantae</taxon>
        <taxon>Chlorophyta</taxon>
        <taxon>core chlorophytes</taxon>
        <taxon>Chlorophyceae</taxon>
        <taxon>CS clade</taxon>
        <taxon>Sphaeropleales</taxon>
        <taxon>Scenedesmaceae</taxon>
        <taxon>Tetradesmus</taxon>
    </lineage>
</organism>
<feature type="region of interest" description="Disordered" evidence="3">
    <location>
        <begin position="1322"/>
        <end position="1348"/>
    </location>
</feature>
<dbReference type="InterPro" id="IPR011009">
    <property type="entry name" value="Kinase-like_dom_sf"/>
</dbReference>
<feature type="domain" description="Protein kinase" evidence="4">
    <location>
        <begin position="20"/>
        <end position="257"/>
    </location>
</feature>
<feature type="compositionally biased region" description="Basic and acidic residues" evidence="3">
    <location>
        <begin position="1876"/>
        <end position="1892"/>
    </location>
</feature>
<evidence type="ECO:0000256" key="2">
    <source>
        <dbReference type="ARBA" id="ARBA00022840"/>
    </source>
</evidence>
<dbReference type="Gene3D" id="3.30.200.20">
    <property type="entry name" value="Phosphorylase Kinase, domain 1"/>
    <property type="match status" value="1"/>
</dbReference>
<feature type="compositionally biased region" description="Low complexity" evidence="3">
    <location>
        <begin position="1244"/>
        <end position="1257"/>
    </location>
</feature>
<dbReference type="GO" id="GO:0004672">
    <property type="term" value="F:protein kinase activity"/>
    <property type="evidence" value="ECO:0007669"/>
    <property type="project" value="InterPro"/>
</dbReference>
<dbReference type="GO" id="GO:0003713">
    <property type="term" value="F:transcription coactivator activity"/>
    <property type="evidence" value="ECO:0007669"/>
    <property type="project" value="TreeGrafter"/>
</dbReference>
<keyword evidence="1" id="KW-0547">Nucleotide-binding</keyword>
<sequence>MPVACPDTVIATVDSRTVEYHTLRVLGHGVCSSVYELQEAQTENTVAAKVIPKAHLQQIKENQQRLQQQLSVQQALQHDHVVRLLGSFEDSNNIYVLMEQCTGMSISDLLQQQGPFSEQQAATVLSQVLPALAYAHQQGLAHGDLQLSRLLLHSSGSIKLGGFGSAARLADDGQPCKDIRDIGVMLYTMLLGEPPGGHVAAGDTQLAASGSSGAAEQLCFPQQPVLGREAKELLAALLRPDPRHRPALADISCHPFMLLWLGKACSLGSSSSASSNISTPAAVSKGMHTAAAASGCLELDDPVDSSAAAAAAGNKVLEQYVDHLQQEVSTAAHAAAGAHAAGTAGSCPAVLNTSWQVPLECSEAAMSEHTDSCSSSESVEYGPGAFARHVRMSLDLRSASPQLTPLSSPLLGQQQQQKDVAASGSRAAADQWQLGQQQQQQQRAGHVLRANAPGPSFSGWHNVAGYGSSSSDYGVEQLLQLVDKSEAAAAACTSGLPVSVPHQQRHGLDQLAGHHQQHRPQLHAVAAERRSSHDGAGIAVPGSRASSSSLSDLPSSLSQWGGMSHAEASIAHVQGSRGVHSGDPAQQCSSPPGRAAAAADATSSSSSSSNSRAGSAAASHSPGWALHSSPSDTAAAAAAGLSSGGSGSSSRVLRATPPQPLQVPSSPRPHSMYMQPAAAAAAVPAPAAAEPSSSSGSVPAPSPPPGSGGSSITCASPRVNMLLRQKAVPGSSGASSGRSAAGAVALASPSVSPPIPHAARMHSHNLGSAGKETASQGCPAFAEVPHSPAAAAAAGVKTVYRDISERLQACTDAQQPAAAAPGGWQQQQQHRRAAAAAAPGSSRDGLPADDAQDGTTQQQQWMHSRSAPLPRGMHPTAAMSPAPPPVPPSPLQQQAAELRAGGRRSCSSIPVSPGSQLLAGGWRPTPRSNTAAAEAAAAAAAAAQNSAISMSPGAAALGFNMSVLSAVASDLGGASSYQVPGSPTAAGMLGLINDSLTDYSASQGLLHLPGITGSSSGSDGDAAPTNQVLMDLVPGCASIDQLPVFPAHLRKPAGIGLLPLQQQQQHVLTSLSSTSLLPLSRPSGLSDHGVSSISSGRGTEQVRGQPGRFSDQGAHSLAGGSSTSNIGRLSDQGAGVLGLRYGASFAEQQGGMNLKSLAQSVLPSSQQQQQQHAPPRPLPHHSQPLHGQQQQQHEWLHTPKCSGLSQQALQRGAATCQQQLYQRQQQQQPPTQLRSLRRSVSEDQQQLTQRIEQQQQQPAPPKQQLPLCRSPHVNMLAAATVPSFVPGRIQARIFSPVPEQQQQQQATLNSADLAPVLVLGSETSSTTNTPSGTPLSAMSTGRCPTSVGTASSRAAAALASAHAGASSSSSTGRACGANLPPPAFSNLLNMGVHTPPAAVPAAAAGSSSCSPVDAAPAAAGSRQHASQQHSPRQQQQQQSQPSSPSFQHIQRSISTPASGSSSSGGGCAIAGYAAAGRHNSVPSNAAAAAAAAAAGQGYSFTPHPPPSAALGGLMSPRAGLQIPGAQGSASAAAAAAAAAAVGVQPCPPPRGQPPAPSPSVTARAAHGCLLPHAVHGWQAQHNAQGGAGVSGGGTHQAVAAAVRRRVSASAADVHFPLQGSSSSSGGGGKQRNRSTLNETRSWDMSCLTALTSARPSLVDVQLDVQLDVDSSSCCELQLEASRKSATGEDAGEGSLCSTPNMDWPADAPSVEALQERAEQQQQQQHASGSTSVSASTGADGRSEVGLQKPSPAEVHSAIAAAAAPAGAADAADLAAPPAAAAAGQLEGCPDWPSPVVAAFAHYKGRLGYLMSSGVVGVVFEDSSHMFVRSSDSWACYHEHGDSSSAAAGVGPGPVLVLESSPAASKGSSWQQQQQRRGSDTGRSDPTAVKDQDSLLGSSPVAAAAAAAEPSCSPITAAAAAESGGVVQTFLLPGSSSPIAASAAADSGSKLASPPAAAAAAAGVPEHLAGKARCLRRFVGCLLHYRPYSSSCQPDITRLPFPVARKAPAEASTAAAAAEGVGELQPVMHLGVPHLRSFVHREGCLHLKLSDGCHQLVFTGDSSVLLLDAACSALAYVTVTHSRARRSSRHHTAAAPDAAAAAAPVANVQVLPLGKGSAAAAVAAAPPADARLLARAAYASKLVRALQLPASWQDAISGSAAASPGAC</sequence>
<dbReference type="EMBL" id="FNXT01000885">
    <property type="protein sequence ID" value="SZX68872.1"/>
    <property type="molecule type" value="Genomic_DNA"/>
</dbReference>
<feature type="compositionally biased region" description="Low complexity" evidence="3">
    <location>
        <begin position="1159"/>
        <end position="1173"/>
    </location>
</feature>
<feature type="compositionally biased region" description="Low complexity" evidence="3">
    <location>
        <begin position="1322"/>
        <end position="1336"/>
    </location>
</feature>
<feature type="compositionally biased region" description="Low complexity" evidence="3">
    <location>
        <begin position="1399"/>
        <end position="1411"/>
    </location>
</feature>
<dbReference type="GO" id="GO:0005524">
    <property type="term" value="F:ATP binding"/>
    <property type="evidence" value="ECO:0007669"/>
    <property type="project" value="UniProtKB-KW"/>
</dbReference>
<dbReference type="GO" id="GO:0016592">
    <property type="term" value="C:mediator complex"/>
    <property type="evidence" value="ECO:0007669"/>
    <property type="project" value="TreeGrafter"/>
</dbReference>
<feature type="region of interest" description="Disordered" evidence="3">
    <location>
        <begin position="1612"/>
        <end position="1638"/>
    </location>
</feature>
<accession>A0A383VVR1</accession>
<feature type="compositionally biased region" description="Low complexity" evidence="3">
    <location>
        <begin position="1220"/>
        <end position="1234"/>
    </location>
</feature>
<evidence type="ECO:0000256" key="3">
    <source>
        <dbReference type="SAM" id="MobiDB-lite"/>
    </source>
</evidence>
<dbReference type="GO" id="GO:0045944">
    <property type="term" value="P:positive regulation of transcription by RNA polymerase II"/>
    <property type="evidence" value="ECO:0007669"/>
    <property type="project" value="TreeGrafter"/>
</dbReference>
<evidence type="ECO:0000313" key="5">
    <source>
        <dbReference type="EMBL" id="SZX68872.1"/>
    </source>
</evidence>